<keyword evidence="1" id="KW-0548">Nucleotidyltransferase</keyword>
<evidence type="ECO:0000313" key="1">
    <source>
        <dbReference type="EMBL" id="MDZ5084054.1"/>
    </source>
</evidence>
<proteinExistence type="predicted"/>
<keyword evidence="2" id="KW-1185">Reference proteome</keyword>
<gene>
    <name evidence="1" type="ORF">OHX15_01505</name>
</gene>
<keyword evidence="1" id="KW-0808">Transferase</keyword>
<dbReference type="EMBL" id="JAOXLN010000001">
    <property type="protein sequence ID" value="MDZ5084054.1"/>
    <property type="molecule type" value="Genomic_DNA"/>
</dbReference>
<protein>
    <submittedName>
        <fullName evidence="1">DNA polymerase III subunits gamma/tau</fullName>
        <ecNumber evidence="1">2.7.7.7</ecNumber>
    </submittedName>
</protein>
<comment type="caution">
    <text evidence="1">The sequence shown here is derived from an EMBL/GenBank/DDBJ whole genome shotgun (WGS) entry which is preliminary data.</text>
</comment>
<dbReference type="EC" id="2.7.7.7" evidence="1"/>
<sequence length="643" mass="68197">MALYRKYRPATFAEVIGQEHVTEPLSTALDSGRINHAYLFSGPRGCGKTSSARILARSLNCVQGPTASPCGVCDSCVALAPNGPGNVDVVELDAASHGGVDDTRELRDRAFYAPAQSRYRIFIVDEAHMVTTAGFNALLKIVEEPPEHLIFVFATTEPEKVLPTIRSRTHHYPFRLLAPRTMRTLIEKIVASEQVEVDDAVYPLVIRAGGGSPRDTLSVLDQLLAGAESNRIGYQRALALLGATDIALIDDAIDALAAGDGAALFSAVEGVVDAGHDPRRFATDLLERFRDLIVMQLVPDAVTRGVVDGPEDVLERMREQASKLGTATLTRYAEVMHAGLGEMRGATAPRLLLEVACARLLLPSASDTEAAVLQRVERIEKRLEMSIPAGEEASAVVAPPKQFVRKTVRDAQATAEEAGPAPAAQAPPAAAPTAPAPQPPAFPAAQPPAARPREPAPAPQPPAAQPAPPPAPAAPAAAAQPNAAAVRSMWTTVREKVRERSRTTEVMLAGAIVRAVEDNTLILSHESAPLAKRLCEQRNADVIAEALRDALGVNWRVVCEAGAAPAAAPEPAAPRPSAPATEPAAPRRRVPEPPPPEPVPEDDEESMLAEAGNADPHVPRRDPEEAALELLQSELGARRIDGA</sequence>
<reference evidence="1 2" key="1">
    <citation type="journal article" date="2021" name="Chemosphere">
        <title>Bioballs carrying a syntrophic Rhodococcus and Mycolicibacterium consortium for simultaneous sorption and biodegradation of fuel oil in contaminated freshwater.</title>
        <authorList>
            <person name="Naloka K."/>
            <person name="Polrit D."/>
            <person name="Muangchinda C."/>
            <person name="Thoetkiattikul H."/>
            <person name="Pinyakong O."/>
        </authorList>
    </citation>
    <scope>NUCLEOTIDE SEQUENCE [LARGE SCALE GENOMIC DNA]</scope>
    <source>
        <strain evidence="1 2">J101</strain>
    </source>
</reference>
<evidence type="ECO:0000313" key="2">
    <source>
        <dbReference type="Proteomes" id="UP001289645"/>
    </source>
</evidence>
<organism evidence="1 2">
    <name type="scientific">Mycolicibacterium parafortuitum</name>
    <name type="common">Mycobacterium parafortuitum</name>
    <dbReference type="NCBI Taxonomy" id="39692"/>
    <lineage>
        <taxon>Bacteria</taxon>
        <taxon>Bacillati</taxon>
        <taxon>Actinomycetota</taxon>
        <taxon>Actinomycetes</taxon>
        <taxon>Mycobacteriales</taxon>
        <taxon>Mycobacteriaceae</taxon>
        <taxon>Mycolicibacterium</taxon>
    </lineage>
</organism>
<name>A0ACC6MAS8_MYCPF</name>
<dbReference type="Proteomes" id="UP001289645">
    <property type="component" value="Unassembled WGS sequence"/>
</dbReference>
<accession>A0ACC6MAS8</accession>